<organism evidence="4 5">
    <name type="scientific">Nonomuraea mangrovi</name>
    <dbReference type="NCBI Taxonomy" id="2316207"/>
    <lineage>
        <taxon>Bacteria</taxon>
        <taxon>Bacillati</taxon>
        <taxon>Actinomycetota</taxon>
        <taxon>Actinomycetes</taxon>
        <taxon>Streptosporangiales</taxon>
        <taxon>Streptosporangiaceae</taxon>
        <taxon>Nonomuraea</taxon>
    </lineage>
</organism>
<protein>
    <submittedName>
        <fullName evidence="4">Class I SAM-dependent methyltransferase</fullName>
        <ecNumber evidence="4">2.1.1.-</ecNumber>
    </submittedName>
</protein>
<dbReference type="Proteomes" id="UP001597368">
    <property type="component" value="Unassembled WGS sequence"/>
</dbReference>
<dbReference type="PANTHER" id="PTHR43861:SF1">
    <property type="entry name" value="TRANS-ACONITATE 2-METHYLTRANSFERASE"/>
    <property type="match status" value="1"/>
</dbReference>
<dbReference type="InterPro" id="IPR041698">
    <property type="entry name" value="Methyltransf_25"/>
</dbReference>
<dbReference type="GO" id="GO:0008168">
    <property type="term" value="F:methyltransferase activity"/>
    <property type="evidence" value="ECO:0007669"/>
    <property type="project" value="UniProtKB-KW"/>
</dbReference>
<keyword evidence="5" id="KW-1185">Reference proteome</keyword>
<dbReference type="Pfam" id="PF13649">
    <property type="entry name" value="Methyltransf_25"/>
    <property type="match status" value="1"/>
</dbReference>
<dbReference type="PANTHER" id="PTHR43861">
    <property type="entry name" value="TRANS-ACONITATE 2-METHYLTRANSFERASE-RELATED"/>
    <property type="match status" value="1"/>
</dbReference>
<evidence type="ECO:0000256" key="2">
    <source>
        <dbReference type="ARBA" id="ARBA00022679"/>
    </source>
</evidence>
<dbReference type="RefSeq" id="WP_379571672.1">
    <property type="nucleotide sequence ID" value="NZ_JBHUFV010000016.1"/>
</dbReference>
<comment type="caution">
    <text evidence="4">The sequence shown here is derived from an EMBL/GenBank/DDBJ whole genome shotgun (WGS) entry which is preliminary data.</text>
</comment>
<accession>A0ABW4SQS4</accession>
<dbReference type="GO" id="GO:0032259">
    <property type="term" value="P:methylation"/>
    <property type="evidence" value="ECO:0007669"/>
    <property type="project" value="UniProtKB-KW"/>
</dbReference>
<feature type="domain" description="Methyltransferase" evidence="3">
    <location>
        <begin position="24"/>
        <end position="120"/>
    </location>
</feature>
<keyword evidence="1 4" id="KW-0489">Methyltransferase</keyword>
<sequence length="169" mass="17623">MPAVPRRLSWAVDTLDVAPGDRLLEIGCGPGVAVSLVCDRLTTGTITAVDRSATAVARARARNAAHVASGRATVVQASLEEIRFDGERFDKVFAVNVNLFWTRDPAAELALIAGLLAPGGTLWLFYEPPGADRAAVLAGDLTRVLSSHGFAPTAMRGGGTLVCVRASIG</sequence>
<dbReference type="EC" id="2.1.1.-" evidence="4"/>
<gene>
    <name evidence="4" type="ORF">ACFSKW_10450</name>
</gene>
<evidence type="ECO:0000256" key="1">
    <source>
        <dbReference type="ARBA" id="ARBA00022603"/>
    </source>
</evidence>
<dbReference type="InterPro" id="IPR029063">
    <property type="entry name" value="SAM-dependent_MTases_sf"/>
</dbReference>
<proteinExistence type="predicted"/>
<keyword evidence="2 4" id="KW-0808">Transferase</keyword>
<reference evidence="5" key="1">
    <citation type="journal article" date="2019" name="Int. J. Syst. Evol. Microbiol.">
        <title>The Global Catalogue of Microorganisms (GCM) 10K type strain sequencing project: providing services to taxonomists for standard genome sequencing and annotation.</title>
        <authorList>
            <consortium name="The Broad Institute Genomics Platform"/>
            <consortium name="The Broad Institute Genome Sequencing Center for Infectious Disease"/>
            <person name="Wu L."/>
            <person name="Ma J."/>
        </authorList>
    </citation>
    <scope>NUCLEOTIDE SEQUENCE [LARGE SCALE GENOMIC DNA]</scope>
    <source>
        <strain evidence="5">ICMP 6774ER</strain>
    </source>
</reference>
<dbReference type="Gene3D" id="3.40.50.150">
    <property type="entry name" value="Vaccinia Virus protein VP39"/>
    <property type="match status" value="1"/>
</dbReference>
<dbReference type="EMBL" id="JBHUFV010000016">
    <property type="protein sequence ID" value="MFD1931897.1"/>
    <property type="molecule type" value="Genomic_DNA"/>
</dbReference>
<evidence type="ECO:0000313" key="5">
    <source>
        <dbReference type="Proteomes" id="UP001597368"/>
    </source>
</evidence>
<evidence type="ECO:0000313" key="4">
    <source>
        <dbReference type="EMBL" id="MFD1931897.1"/>
    </source>
</evidence>
<dbReference type="CDD" id="cd02440">
    <property type="entry name" value="AdoMet_MTases"/>
    <property type="match status" value="1"/>
</dbReference>
<name>A0ABW4SQS4_9ACTN</name>
<dbReference type="SUPFAM" id="SSF53335">
    <property type="entry name" value="S-adenosyl-L-methionine-dependent methyltransferases"/>
    <property type="match status" value="1"/>
</dbReference>
<evidence type="ECO:0000259" key="3">
    <source>
        <dbReference type="Pfam" id="PF13649"/>
    </source>
</evidence>